<feature type="signal peptide" evidence="3">
    <location>
        <begin position="1"/>
        <end position="21"/>
    </location>
</feature>
<feature type="region of interest" description="Disordered" evidence="1">
    <location>
        <begin position="152"/>
        <end position="216"/>
    </location>
</feature>
<sequence>MRVQLLLGSIVFFYLVGCSNGFKIQGFPTQATFNQEATAVFTIQSGDPTHFAIVATQSPFPLINLEEVNTIILVIGGRAEETGSAYATFSRGGGNPVTVAAWNLATPGSDISTIQSWQDWQKGWTKDGPQNLPFYVDPSPIFVAASFGMNASSSGPSTPHASDRSTLSTASPSLSTSSRSPSPSETQLGPSKAQPSTSETQAQPNPDATGSTTHTTRTRTIVGSVVGCVAAAFSVFAGWWLCRSKRRSSGTHAPKPLDGDFETVTPYTLSNQHPVSASQKAVPVNRLVQHQGGDGDMTVSEDRNMGQLNMDVYSTLDMISRDLADLRRMVQDSRRLEESLPDYSSQ</sequence>
<dbReference type="Proteomes" id="UP001049176">
    <property type="component" value="Chromosome 7"/>
</dbReference>
<comment type="caution">
    <text evidence="4">The sequence shown here is derived from an EMBL/GenBank/DDBJ whole genome shotgun (WGS) entry which is preliminary data.</text>
</comment>
<protein>
    <submittedName>
        <fullName evidence="4">Uncharacterized protein</fullName>
    </submittedName>
</protein>
<organism evidence="4 5">
    <name type="scientific">Marasmius oreades</name>
    <name type="common">fairy-ring Marasmius</name>
    <dbReference type="NCBI Taxonomy" id="181124"/>
    <lineage>
        <taxon>Eukaryota</taxon>
        <taxon>Fungi</taxon>
        <taxon>Dikarya</taxon>
        <taxon>Basidiomycota</taxon>
        <taxon>Agaricomycotina</taxon>
        <taxon>Agaricomycetes</taxon>
        <taxon>Agaricomycetidae</taxon>
        <taxon>Agaricales</taxon>
        <taxon>Marasmiineae</taxon>
        <taxon>Marasmiaceae</taxon>
        <taxon>Marasmius</taxon>
    </lineage>
</organism>
<dbReference type="KEGG" id="more:E1B28_010862"/>
<accession>A0A9P7RSU9</accession>
<evidence type="ECO:0000313" key="5">
    <source>
        <dbReference type="Proteomes" id="UP001049176"/>
    </source>
</evidence>
<dbReference type="GeneID" id="66079937"/>
<keyword evidence="5" id="KW-1185">Reference proteome</keyword>
<dbReference type="EMBL" id="CM032187">
    <property type="protein sequence ID" value="KAG7089156.1"/>
    <property type="molecule type" value="Genomic_DNA"/>
</dbReference>
<keyword evidence="2" id="KW-0812">Transmembrane</keyword>
<dbReference type="AlphaFoldDB" id="A0A9P7RSU9"/>
<feature type="compositionally biased region" description="Low complexity" evidence="1">
    <location>
        <begin position="164"/>
        <end position="184"/>
    </location>
</feature>
<feature type="transmembrane region" description="Helical" evidence="2">
    <location>
        <begin position="221"/>
        <end position="242"/>
    </location>
</feature>
<keyword evidence="3" id="KW-0732">Signal</keyword>
<proteinExistence type="predicted"/>
<dbReference type="OrthoDB" id="3119192at2759"/>
<evidence type="ECO:0000313" key="4">
    <source>
        <dbReference type="EMBL" id="KAG7089156.1"/>
    </source>
</evidence>
<evidence type="ECO:0000256" key="2">
    <source>
        <dbReference type="SAM" id="Phobius"/>
    </source>
</evidence>
<feature type="chain" id="PRO_5040200070" evidence="3">
    <location>
        <begin position="22"/>
        <end position="346"/>
    </location>
</feature>
<name>A0A9P7RSU9_9AGAR</name>
<evidence type="ECO:0000256" key="1">
    <source>
        <dbReference type="SAM" id="MobiDB-lite"/>
    </source>
</evidence>
<gene>
    <name evidence="4" type="ORF">E1B28_010862</name>
</gene>
<feature type="compositionally biased region" description="Polar residues" evidence="1">
    <location>
        <begin position="185"/>
        <end position="211"/>
    </location>
</feature>
<reference evidence="4" key="1">
    <citation type="journal article" date="2021" name="Genome Biol. Evol.">
        <title>The assembled and annotated genome of the fairy-ring fungus Marasmius oreades.</title>
        <authorList>
            <person name="Hiltunen M."/>
            <person name="Ament-Velasquez S.L."/>
            <person name="Johannesson H."/>
        </authorList>
    </citation>
    <scope>NUCLEOTIDE SEQUENCE</scope>
    <source>
        <strain evidence="4">03SP1</strain>
    </source>
</reference>
<keyword evidence="2" id="KW-1133">Transmembrane helix</keyword>
<dbReference type="RefSeq" id="XP_043005626.1">
    <property type="nucleotide sequence ID" value="XM_043155844.1"/>
</dbReference>
<evidence type="ECO:0000256" key="3">
    <source>
        <dbReference type="SAM" id="SignalP"/>
    </source>
</evidence>
<keyword evidence="2" id="KW-0472">Membrane</keyword>